<feature type="non-terminal residue" evidence="1">
    <location>
        <position position="1"/>
    </location>
</feature>
<proteinExistence type="predicted"/>
<reference evidence="1" key="1">
    <citation type="submission" date="2021-06" db="EMBL/GenBank/DDBJ databases">
        <authorList>
            <person name="Kallberg Y."/>
            <person name="Tangrot J."/>
            <person name="Rosling A."/>
        </authorList>
    </citation>
    <scope>NUCLEOTIDE SEQUENCE</scope>
    <source>
        <strain evidence="1">BR232B</strain>
    </source>
</reference>
<dbReference type="EMBL" id="CAJVPI010001880">
    <property type="protein sequence ID" value="CAG8629644.1"/>
    <property type="molecule type" value="Genomic_DNA"/>
</dbReference>
<gene>
    <name evidence="1" type="ORF">PBRASI_LOCUS9177</name>
</gene>
<evidence type="ECO:0000313" key="1">
    <source>
        <dbReference type="EMBL" id="CAG8629644.1"/>
    </source>
</evidence>
<keyword evidence="2" id="KW-1185">Reference proteome</keyword>
<comment type="caution">
    <text evidence="1">The sequence shown here is derived from an EMBL/GenBank/DDBJ whole genome shotgun (WGS) entry which is preliminary data.</text>
</comment>
<accession>A0A9N9DBM3</accession>
<dbReference type="Proteomes" id="UP000789739">
    <property type="component" value="Unassembled WGS sequence"/>
</dbReference>
<dbReference type="OrthoDB" id="2436275at2759"/>
<organism evidence="1 2">
    <name type="scientific">Paraglomus brasilianum</name>
    <dbReference type="NCBI Taxonomy" id="144538"/>
    <lineage>
        <taxon>Eukaryota</taxon>
        <taxon>Fungi</taxon>
        <taxon>Fungi incertae sedis</taxon>
        <taxon>Mucoromycota</taxon>
        <taxon>Glomeromycotina</taxon>
        <taxon>Glomeromycetes</taxon>
        <taxon>Paraglomerales</taxon>
        <taxon>Paraglomeraceae</taxon>
        <taxon>Paraglomus</taxon>
    </lineage>
</organism>
<sequence>MTIFKTADVSIRERLVLFPKRQLLNTTIQFSKGTVQKDSGNAAQTIAKRCPNYYVHVEDENNWTILTDEDVIELVNREEISSESEAETVEKLETISNRTASTSIDTVLKFLYQKDQNLARLSK</sequence>
<protein>
    <submittedName>
        <fullName evidence="1">11439_t:CDS:1</fullName>
    </submittedName>
</protein>
<dbReference type="AlphaFoldDB" id="A0A9N9DBM3"/>
<evidence type="ECO:0000313" key="2">
    <source>
        <dbReference type="Proteomes" id="UP000789739"/>
    </source>
</evidence>
<name>A0A9N9DBM3_9GLOM</name>